<evidence type="ECO:0000313" key="2">
    <source>
        <dbReference type="Proteomes" id="UP000218231"/>
    </source>
</evidence>
<accession>A0A2A2K8K2</accession>
<name>A0A2A2K8K2_9BILA</name>
<protein>
    <submittedName>
        <fullName evidence="1">Uncharacterized protein</fullName>
    </submittedName>
</protein>
<sequence length="181" mass="19438">MPHRAIARRLDIGDREGIVGGLQLLQADDVGLLFDREAGAAAATRRRIGVIDAERRTAQRFDVIDLTAAHEVQADTVDDQADAIRLRDRVVPLGRVGESELVLEPRTAAAIDRQAQDGRLVLLARNRRDARGGSGGEGDVGLGHAAEIGAAGEWGNRLAPRPCAIIRVRDDIMDGRLVGDC</sequence>
<comment type="caution">
    <text evidence="1">The sequence shown here is derived from an EMBL/GenBank/DDBJ whole genome shotgun (WGS) entry which is preliminary data.</text>
</comment>
<dbReference type="AlphaFoldDB" id="A0A2A2K8K2"/>
<gene>
    <name evidence="1" type="ORF">WR25_15591</name>
</gene>
<reference evidence="1 2" key="1">
    <citation type="journal article" date="2017" name="Curr. Biol.">
        <title>Genome architecture and evolution of a unichromosomal asexual nematode.</title>
        <authorList>
            <person name="Fradin H."/>
            <person name="Zegar C."/>
            <person name="Gutwein M."/>
            <person name="Lucas J."/>
            <person name="Kovtun M."/>
            <person name="Corcoran D."/>
            <person name="Baugh L.R."/>
            <person name="Kiontke K."/>
            <person name="Gunsalus K."/>
            <person name="Fitch D.H."/>
            <person name="Piano F."/>
        </authorList>
    </citation>
    <scope>NUCLEOTIDE SEQUENCE [LARGE SCALE GENOMIC DNA]</scope>
    <source>
        <strain evidence="1">PF1309</strain>
    </source>
</reference>
<keyword evidence="2" id="KW-1185">Reference proteome</keyword>
<evidence type="ECO:0000313" key="1">
    <source>
        <dbReference type="EMBL" id="PAV70250.1"/>
    </source>
</evidence>
<proteinExistence type="predicted"/>
<organism evidence="1 2">
    <name type="scientific">Diploscapter pachys</name>
    <dbReference type="NCBI Taxonomy" id="2018661"/>
    <lineage>
        <taxon>Eukaryota</taxon>
        <taxon>Metazoa</taxon>
        <taxon>Ecdysozoa</taxon>
        <taxon>Nematoda</taxon>
        <taxon>Chromadorea</taxon>
        <taxon>Rhabditida</taxon>
        <taxon>Rhabditina</taxon>
        <taxon>Rhabditomorpha</taxon>
        <taxon>Rhabditoidea</taxon>
        <taxon>Rhabditidae</taxon>
        <taxon>Diploscapter</taxon>
    </lineage>
</organism>
<dbReference type="EMBL" id="LIAE01009321">
    <property type="protein sequence ID" value="PAV70250.1"/>
    <property type="molecule type" value="Genomic_DNA"/>
</dbReference>
<dbReference type="Proteomes" id="UP000218231">
    <property type="component" value="Unassembled WGS sequence"/>
</dbReference>